<feature type="domain" description="THAP-type" evidence="13">
    <location>
        <begin position="1"/>
        <end position="98"/>
    </location>
</feature>
<evidence type="ECO:0000313" key="14">
    <source>
        <dbReference type="EMBL" id="MBY26792.1"/>
    </source>
</evidence>
<gene>
    <name evidence="14" type="ORF">g.2312</name>
</gene>
<dbReference type="InterPro" id="IPR026516">
    <property type="entry name" value="THAP1/10"/>
</dbReference>
<organism evidence="14">
    <name type="scientific">Schizaphis graminum</name>
    <name type="common">Green bug aphid</name>
    <dbReference type="NCBI Taxonomy" id="13262"/>
    <lineage>
        <taxon>Eukaryota</taxon>
        <taxon>Metazoa</taxon>
        <taxon>Ecdysozoa</taxon>
        <taxon>Arthropoda</taxon>
        <taxon>Hexapoda</taxon>
        <taxon>Insecta</taxon>
        <taxon>Pterygota</taxon>
        <taxon>Neoptera</taxon>
        <taxon>Paraneoptera</taxon>
        <taxon>Hemiptera</taxon>
        <taxon>Sternorrhyncha</taxon>
        <taxon>Aphidomorpha</taxon>
        <taxon>Aphidoidea</taxon>
        <taxon>Aphididae</taxon>
        <taxon>Aphidini</taxon>
        <taxon>Schizaphis</taxon>
    </lineage>
</organism>
<dbReference type="GO" id="GO:0043565">
    <property type="term" value="F:sequence-specific DNA binding"/>
    <property type="evidence" value="ECO:0007669"/>
    <property type="project" value="InterPro"/>
</dbReference>
<keyword evidence="3" id="KW-0479">Metal-binding</keyword>
<keyword evidence="6" id="KW-0805">Transcription regulation</keyword>
<evidence type="ECO:0000256" key="5">
    <source>
        <dbReference type="ARBA" id="ARBA00022833"/>
    </source>
</evidence>
<evidence type="ECO:0000256" key="3">
    <source>
        <dbReference type="ARBA" id="ARBA00022723"/>
    </source>
</evidence>
<keyword evidence="4 12" id="KW-0863">Zinc-finger</keyword>
<dbReference type="PANTHER" id="PTHR46600:SF1">
    <property type="entry name" value="THAP DOMAIN-CONTAINING PROTEIN 1"/>
    <property type="match status" value="1"/>
</dbReference>
<evidence type="ECO:0000256" key="8">
    <source>
        <dbReference type="ARBA" id="ARBA00023125"/>
    </source>
</evidence>
<evidence type="ECO:0000256" key="1">
    <source>
        <dbReference type="ARBA" id="ARBA00004642"/>
    </source>
</evidence>
<dbReference type="InterPro" id="IPR006612">
    <property type="entry name" value="THAP_Znf"/>
</dbReference>
<dbReference type="Pfam" id="PF05485">
    <property type="entry name" value="THAP"/>
    <property type="match status" value="1"/>
</dbReference>
<name>A0A2S2PBN6_SCHGA</name>
<comment type="similarity">
    <text evidence="2">Belongs to the THAP1 family.</text>
</comment>
<keyword evidence="8 12" id="KW-0238">DNA-binding</keyword>
<keyword evidence="11" id="KW-0131">Cell cycle</keyword>
<keyword evidence="7" id="KW-0175">Coiled coil</keyword>
<evidence type="ECO:0000256" key="2">
    <source>
        <dbReference type="ARBA" id="ARBA00006177"/>
    </source>
</evidence>
<keyword evidence="10" id="KW-0539">Nucleus</keyword>
<protein>
    <recommendedName>
        <fullName evidence="13">THAP-type domain-containing protein</fullName>
    </recommendedName>
</protein>
<evidence type="ECO:0000259" key="13">
    <source>
        <dbReference type="PROSITE" id="PS50950"/>
    </source>
</evidence>
<dbReference type="PANTHER" id="PTHR46600">
    <property type="entry name" value="THAP DOMAIN-CONTAINING"/>
    <property type="match status" value="1"/>
</dbReference>
<evidence type="ECO:0000256" key="9">
    <source>
        <dbReference type="ARBA" id="ARBA00023163"/>
    </source>
</evidence>
<evidence type="ECO:0000256" key="4">
    <source>
        <dbReference type="ARBA" id="ARBA00022771"/>
    </source>
</evidence>
<evidence type="ECO:0000256" key="12">
    <source>
        <dbReference type="PROSITE-ProRule" id="PRU00309"/>
    </source>
</evidence>
<reference evidence="14" key="1">
    <citation type="submission" date="2018-04" db="EMBL/GenBank/DDBJ databases">
        <title>Transcriptome of Schizaphis graminum biotype I.</title>
        <authorList>
            <person name="Scully E.D."/>
            <person name="Geib S.M."/>
            <person name="Palmer N.A."/>
            <person name="Koch K."/>
            <person name="Bradshaw J."/>
            <person name="Heng-Moss T."/>
            <person name="Sarath G."/>
        </authorList>
    </citation>
    <scope>NUCLEOTIDE SEQUENCE</scope>
</reference>
<keyword evidence="9" id="KW-0804">Transcription</keyword>
<keyword evidence="5" id="KW-0862">Zinc</keyword>
<dbReference type="GO" id="GO:0005654">
    <property type="term" value="C:nucleoplasm"/>
    <property type="evidence" value="ECO:0007669"/>
    <property type="project" value="UniProtKB-SubCell"/>
</dbReference>
<comment type="subcellular location">
    <subcellularLocation>
        <location evidence="1">Nucleus</location>
        <location evidence="1">Nucleoplasm</location>
    </subcellularLocation>
</comment>
<sequence>MPLYIFEGCNSGSRSKKFVKNNTVHLHKFPKDETLRAKWILQITQGKNIQNINYDTAVVCSKNFAKNDMIEKTELQKAVGYSPERARRLKEHAIPLSILELPYLCSPNSPVSKTPVKV</sequence>
<dbReference type="PROSITE" id="PS50950">
    <property type="entry name" value="ZF_THAP"/>
    <property type="match status" value="1"/>
</dbReference>
<accession>A0A2S2PBN6</accession>
<evidence type="ECO:0000256" key="6">
    <source>
        <dbReference type="ARBA" id="ARBA00023015"/>
    </source>
</evidence>
<evidence type="ECO:0000256" key="10">
    <source>
        <dbReference type="ARBA" id="ARBA00023242"/>
    </source>
</evidence>
<dbReference type="EMBL" id="GGMR01014173">
    <property type="protein sequence ID" value="MBY26792.1"/>
    <property type="molecule type" value="Transcribed_RNA"/>
</dbReference>
<evidence type="ECO:0000256" key="11">
    <source>
        <dbReference type="ARBA" id="ARBA00023306"/>
    </source>
</evidence>
<dbReference type="GO" id="GO:0008270">
    <property type="term" value="F:zinc ion binding"/>
    <property type="evidence" value="ECO:0007669"/>
    <property type="project" value="UniProtKB-KW"/>
</dbReference>
<dbReference type="SUPFAM" id="SSF57716">
    <property type="entry name" value="Glucocorticoid receptor-like (DNA-binding domain)"/>
    <property type="match status" value="1"/>
</dbReference>
<dbReference type="AlphaFoldDB" id="A0A2S2PBN6"/>
<evidence type="ECO:0000256" key="7">
    <source>
        <dbReference type="ARBA" id="ARBA00023054"/>
    </source>
</evidence>
<proteinExistence type="inferred from homology"/>